<keyword evidence="13" id="KW-1185">Reference proteome</keyword>
<evidence type="ECO:0000256" key="8">
    <source>
        <dbReference type="ARBA" id="ARBA00023170"/>
    </source>
</evidence>
<protein>
    <submittedName>
        <fullName evidence="12">Olfr1340 protein</fullName>
    </submittedName>
</protein>
<evidence type="ECO:0000259" key="11">
    <source>
        <dbReference type="PROSITE" id="PS50262"/>
    </source>
</evidence>
<feature type="transmembrane region" description="Helical" evidence="10">
    <location>
        <begin position="63"/>
        <end position="82"/>
    </location>
</feature>
<dbReference type="PRINTS" id="PR00237">
    <property type="entry name" value="GPCRRHODOPSN"/>
</dbReference>
<evidence type="ECO:0000256" key="5">
    <source>
        <dbReference type="ARBA" id="ARBA00022725"/>
    </source>
</evidence>
<keyword evidence="8" id="KW-0675">Receptor</keyword>
<keyword evidence="9" id="KW-0807">Transducer</keyword>
<comment type="caution">
    <text evidence="12">The sequence shown here is derived from an EMBL/GenBank/DDBJ whole genome shotgun (WGS) entry which is preliminary data.</text>
</comment>
<comment type="subcellular location">
    <subcellularLocation>
        <location evidence="1">Cell membrane</location>
        <topology evidence="1">Multi-pass membrane protein</topology>
    </subcellularLocation>
</comment>
<dbReference type="FunFam" id="1.20.1070.10:FF:000097">
    <property type="entry name" value="olfactory receptor 2A12-like"/>
    <property type="match status" value="1"/>
</dbReference>
<gene>
    <name evidence="12" type="primary">Olfr1340</name>
    <name evidence="12" type="ORF">PHOROB_LOCUS8034</name>
</gene>
<proteinExistence type="predicted"/>
<evidence type="ECO:0000256" key="2">
    <source>
        <dbReference type="ARBA" id="ARBA00022475"/>
    </source>
</evidence>
<feature type="transmembrane region" description="Helical" evidence="10">
    <location>
        <begin position="240"/>
        <end position="263"/>
    </location>
</feature>
<feature type="domain" description="G-protein coupled receptors family 1 profile" evidence="11">
    <location>
        <begin position="44"/>
        <end position="293"/>
    </location>
</feature>
<evidence type="ECO:0000256" key="9">
    <source>
        <dbReference type="ARBA" id="ARBA00023224"/>
    </source>
</evidence>
<dbReference type="EMBL" id="CALSGD010001432">
    <property type="protein sequence ID" value="CAH6790774.1"/>
    <property type="molecule type" value="Genomic_DNA"/>
</dbReference>
<evidence type="ECO:0000256" key="1">
    <source>
        <dbReference type="ARBA" id="ARBA00004651"/>
    </source>
</evidence>
<sequence length="315" mass="35618">MHNQDWKNHSSVTEFILLGFSRNPKTNWILFFLFFFLYLSTVLGNGLIVTLIRTDAHLHTPMYFFLSILSLLDLSYATTTVPQMLAHLVSKNKTISYTGCVIQMYIFLTLGITETWIFAAMAYDRYVAICYPLHYGVKMSQTLCITLVASSALCGLICALVYTVFAMNLPYCGPNEINHFFCEIPAVLKLACADTSLNDQVDFILGFILLLIPLSLILASYVRIFIAILRIRSTQGRVKAFSTCASHITVVTMFCIPCMVMYMRPGSEATPEDDKKLALFYNVISAFLNPIIYSLRNKDVKRAFFKLIGRGEDTL</sequence>
<dbReference type="GO" id="GO:0005886">
    <property type="term" value="C:plasma membrane"/>
    <property type="evidence" value="ECO:0007669"/>
    <property type="project" value="UniProtKB-SubCell"/>
</dbReference>
<dbReference type="AlphaFoldDB" id="A0AAU9ZDP2"/>
<dbReference type="InterPro" id="IPR000276">
    <property type="entry name" value="GPCR_Rhodpsn"/>
</dbReference>
<feature type="transmembrane region" description="Helical" evidence="10">
    <location>
        <begin position="102"/>
        <end position="123"/>
    </location>
</feature>
<dbReference type="SUPFAM" id="SSF81321">
    <property type="entry name" value="Family A G protein-coupled receptor-like"/>
    <property type="match status" value="1"/>
</dbReference>
<keyword evidence="5" id="KW-0552">Olfaction</keyword>
<evidence type="ECO:0000256" key="4">
    <source>
        <dbReference type="ARBA" id="ARBA00022692"/>
    </source>
</evidence>
<dbReference type="PRINTS" id="PR00245">
    <property type="entry name" value="OLFACTORYR"/>
</dbReference>
<evidence type="ECO:0000256" key="3">
    <source>
        <dbReference type="ARBA" id="ARBA00022606"/>
    </source>
</evidence>
<dbReference type="PANTHER" id="PTHR26453">
    <property type="entry name" value="OLFACTORY RECEPTOR"/>
    <property type="match status" value="1"/>
</dbReference>
<keyword evidence="6 10" id="KW-1133">Transmembrane helix</keyword>
<dbReference type="InterPro" id="IPR017452">
    <property type="entry name" value="GPCR_Rhodpsn_7TM"/>
</dbReference>
<keyword evidence="2" id="KW-1003">Cell membrane</keyword>
<evidence type="ECO:0000313" key="12">
    <source>
        <dbReference type="EMBL" id="CAH6790774.1"/>
    </source>
</evidence>
<feature type="transmembrane region" description="Helical" evidence="10">
    <location>
        <begin position="203"/>
        <end position="228"/>
    </location>
</feature>
<keyword evidence="4 10" id="KW-0812">Transmembrane</keyword>
<keyword evidence="7 10" id="KW-0472">Membrane</keyword>
<dbReference type="InterPro" id="IPR000725">
    <property type="entry name" value="Olfact_rcpt"/>
</dbReference>
<evidence type="ECO:0000256" key="6">
    <source>
        <dbReference type="ARBA" id="ARBA00022989"/>
    </source>
</evidence>
<dbReference type="Gene3D" id="1.20.1070.10">
    <property type="entry name" value="Rhodopsin 7-helix transmembrane proteins"/>
    <property type="match status" value="1"/>
</dbReference>
<evidence type="ECO:0000256" key="7">
    <source>
        <dbReference type="ARBA" id="ARBA00023136"/>
    </source>
</evidence>
<name>A0AAU9ZDP2_PHORO</name>
<feature type="transmembrane region" description="Helical" evidence="10">
    <location>
        <begin position="28"/>
        <end position="51"/>
    </location>
</feature>
<evidence type="ECO:0000313" key="13">
    <source>
        <dbReference type="Proteomes" id="UP001152836"/>
    </source>
</evidence>
<dbReference type="Pfam" id="PF13853">
    <property type="entry name" value="7tm_4"/>
    <property type="match status" value="1"/>
</dbReference>
<organism evidence="12 13">
    <name type="scientific">Phodopus roborovskii</name>
    <name type="common">Roborovski's desert hamster</name>
    <name type="synonym">Cricetulus roborovskii</name>
    <dbReference type="NCBI Taxonomy" id="109678"/>
    <lineage>
        <taxon>Eukaryota</taxon>
        <taxon>Metazoa</taxon>
        <taxon>Chordata</taxon>
        <taxon>Craniata</taxon>
        <taxon>Vertebrata</taxon>
        <taxon>Euteleostomi</taxon>
        <taxon>Mammalia</taxon>
        <taxon>Eutheria</taxon>
        <taxon>Euarchontoglires</taxon>
        <taxon>Glires</taxon>
        <taxon>Rodentia</taxon>
        <taxon>Myomorpha</taxon>
        <taxon>Muroidea</taxon>
        <taxon>Cricetidae</taxon>
        <taxon>Cricetinae</taxon>
        <taxon>Phodopus</taxon>
    </lineage>
</organism>
<feature type="transmembrane region" description="Helical" evidence="10">
    <location>
        <begin position="143"/>
        <end position="165"/>
    </location>
</feature>
<keyword evidence="3" id="KW-0716">Sensory transduction</keyword>
<dbReference type="Proteomes" id="UP001152836">
    <property type="component" value="Unassembled WGS sequence"/>
</dbReference>
<dbReference type="PROSITE" id="PS50262">
    <property type="entry name" value="G_PROTEIN_RECEP_F1_2"/>
    <property type="match status" value="1"/>
</dbReference>
<dbReference type="GO" id="GO:0004930">
    <property type="term" value="F:G protein-coupled receptor activity"/>
    <property type="evidence" value="ECO:0007669"/>
    <property type="project" value="InterPro"/>
</dbReference>
<feature type="transmembrane region" description="Helical" evidence="10">
    <location>
        <begin position="278"/>
        <end position="295"/>
    </location>
</feature>
<reference evidence="12" key="1">
    <citation type="submission" date="2022-06" db="EMBL/GenBank/DDBJ databases">
        <authorList>
            <person name="Andreotti S."/>
            <person name="Wyler E."/>
        </authorList>
    </citation>
    <scope>NUCLEOTIDE SEQUENCE</scope>
</reference>
<evidence type="ECO:0000256" key="10">
    <source>
        <dbReference type="SAM" id="Phobius"/>
    </source>
</evidence>
<dbReference type="GO" id="GO:0004984">
    <property type="term" value="F:olfactory receptor activity"/>
    <property type="evidence" value="ECO:0007669"/>
    <property type="project" value="InterPro"/>
</dbReference>
<accession>A0AAU9ZDP2</accession>